<dbReference type="PANTHER" id="PTHR34979">
    <property type="entry name" value="INNER MEMBRANE PROTEIN YGAZ"/>
    <property type="match status" value="1"/>
</dbReference>
<comment type="similarity">
    <text evidence="2">Belongs to the AzlC family.</text>
</comment>
<dbReference type="EMBL" id="QSEP01000003">
    <property type="protein sequence ID" value="RGZ86347.1"/>
    <property type="molecule type" value="Genomic_DNA"/>
</dbReference>
<reference evidence="13 14" key="2">
    <citation type="submission" date="2018-08" db="EMBL/GenBank/DDBJ databases">
        <title>A genome reference for cultivated species of the human gut microbiota.</title>
        <authorList>
            <person name="Zou Y."/>
            <person name="Xue W."/>
            <person name="Luo G."/>
        </authorList>
    </citation>
    <scope>NUCLEOTIDE SEQUENCE [LARGE SCALE GENOMIC DNA]</scope>
    <source>
        <strain evidence="11 13">AF45-14BH</strain>
        <strain evidence="10 14">AM48-23BH</strain>
    </source>
</reference>
<feature type="transmembrane region" description="Helical" evidence="8">
    <location>
        <begin position="203"/>
        <end position="226"/>
    </location>
</feature>
<evidence type="ECO:0000256" key="4">
    <source>
        <dbReference type="ARBA" id="ARBA00022475"/>
    </source>
</evidence>
<dbReference type="GO" id="GO:0005886">
    <property type="term" value="C:plasma membrane"/>
    <property type="evidence" value="ECO:0007669"/>
    <property type="project" value="UniProtKB-SubCell"/>
</dbReference>
<keyword evidence="3" id="KW-0813">Transport</keyword>
<sequence>MNFKQGIRDGIPIGLGYAAVSFAFGILAVDKDLTVSEAVLISLTNLTSAGQFAGLTIIAELGTLVEMALSQFIINLRYMLMAISLSQKVDDDFKGIWRWILGFAITDEIFAVAIQNPGKIKRNYFMGLTIIPIIGWTLGTLGGALLGNILPAIITNALGVALYGMFIAVVVPKARDDSHVFVAVCIAVAISVALKYIPAFVNLSGGFAIIICTVVASLIAAVLFPVEVSEDEL</sequence>
<keyword evidence="5 8" id="KW-0812">Transmembrane</keyword>
<feature type="transmembrane region" description="Helical" evidence="8">
    <location>
        <begin position="12"/>
        <end position="29"/>
    </location>
</feature>
<dbReference type="Proteomes" id="UP000095390">
    <property type="component" value="Unassembled WGS sequence"/>
</dbReference>
<feature type="transmembrane region" description="Helical" evidence="8">
    <location>
        <begin position="178"/>
        <end position="197"/>
    </location>
</feature>
<gene>
    <name evidence="9" type="primary">ygaZ</name>
    <name evidence="11" type="ORF">DW068_05225</name>
    <name evidence="10" type="ORF">DW972_01535</name>
    <name evidence="9" type="ORF">ERS852578_01092</name>
</gene>
<organism evidence="9 12">
    <name type="scientific">Anaerobutyricum hallii</name>
    <dbReference type="NCBI Taxonomy" id="39488"/>
    <lineage>
        <taxon>Bacteria</taxon>
        <taxon>Bacillati</taxon>
        <taxon>Bacillota</taxon>
        <taxon>Clostridia</taxon>
        <taxon>Lachnospirales</taxon>
        <taxon>Lachnospiraceae</taxon>
        <taxon>Anaerobutyricum</taxon>
    </lineage>
</organism>
<dbReference type="OrthoDB" id="3177005at2"/>
<feature type="transmembrane region" description="Helical" evidence="8">
    <location>
        <begin position="49"/>
        <end position="74"/>
    </location>
</feature>
<feature type="transmembrane region" description="Helical" evidence="8">
    <location>
        <begin position="152"/>
        <end position="171"/>
    </location>
</feature>
<dbReference type="EMBL" id="CYYC01000010">
    <property type="protein sequence ID" value="CUM92121.1"/>
    <property type="molecule type" value="Genomic_DNA"/>
</dbReference>
<evidence type="ECO:0000256" key="5">
    <source>
        <dbReference type="ARBA" id="ARBA00022692"/>
    </source>
</evidence>
<dbReference type="GO" id="GO:1903785">
    <property type="term" value="P:L-valine transmembrane transport"/>
    <property type="evidence" value="ECO:0007669"/>
    <property type="project" value="TreeGrafter"/>
</dbReference>
<name>A0A173SP14_9FIRM</name>
<evidence type="ECO:0000256" key="3">
    <source>
        <dbReference type="ARBA" id="ARBA00022448"/>
    </source>
</evidence>
<evidence type="ECO:0000256" key="2">
    <source>
        <dbReference type="ARBA" id="ARBA00010735"/>
    </source>
</evidence>
<keyword evidence="7 8" id="KW-0472">Membrane</keyword>
<evidence type="ECO:0000313" key="10">
    <source>
        <dbReference type="EMBL" id="RGZ86347.1"/>
    </source>
</evidence>
<evidence type="ECO:0000256" key="1">
    <source>
        <dbReference type="ARBA" id="ARBA00004651"/>
    </source>
</evidence>
<evidence type="ECO:0000313" key="14">
    <source>
        <dbReference type="Proteomes" id="UP000286561"/>
    </source>
</evidence>
<proteinExistence type="inferred from homology"/>
<dbReference type="Proteomes" id="UP000286561">
    <property type="component" value="Unassembled WGS sequence"/>
</dbReference>
<feature type="transmembrane region" description="Helical" evidence="8">
    <location>
        <begin position="124"/>
        <end position="146"/>
    </location>
</feature>
<keyword evidence="6 8" id="KW-1133">Transmembrane helix</keyword>
<dbReference type="AlphaFoldDB" id="A0A173SP14"/>
<evidence type="ECO:0000256" key="7">
    <source>
        <dbReference type="ARBA" id="ARBA00023136"/>
    </source>
</evidence>
<reference evidence="9 12" key="1">
    <citation type="submission" date="2015-09" db="EMBL/GenBank/DDBJ databases">
        <authorList>
            <consortium name="Pathogen Informatics"/>
        </authorList>
    </citation>
    <scope>NUCLEOTIDE SEQUENCE [LARGE SCALE GENOMIC DNA]</scope>
    <source>
        <strain evidence="9 12">2789STDY5834966</strain>
    </source>
</reference>
<comment type="subcellular location">
    <subcellularLocation>
        <location evidence="1">Cell membrane</location>
        <topology evidence="1">Multi-pass membrane protein</topology>
    </subcellularLocation>
</comment>
<evidence type="ECO:0000256" key="8">
    <source>
        <dbReference type="SAM" id="Phobius"/>
    </source>
</evidence>
<dbReference type="InterPro" id="IPR011606">
    <property type="entry name" value="Brnchd-chn_aa_trnsp_permease"/>
</dbReference>
<accession>A0A173SP14</accession>
<evidence type="ECO:0000313" key="12">
    <source>
        <dbReference type="Proteomes" id="UP000095390"/>
    </source>
</evidence>
<dbReference type="Proteomes" id="UP000283497">
    <property type="component" value="Unassembled WGS sequence"/>
</dbReference>
<dbReference type="PANTHER" id="PTHR34979:SF1">
    <property type="entry name" value="INNER MEMBRANE PROTEIN YGAZ"/>
    <property type="match status" value="1"/>
</dbReference>
<dbReference type="Pfam" id="PF03591">
    <property type="entry name" value="AzlC"/>
    <property type="match status" value="1"/>
</dbReference>
<evidence type="ECO:0000313" key="11">
    <source>
        <dbReference type="EMBL" id="RHK40241.1"/>
    </source>
</evidence>
<dbReference type="RefSeq" id="WP_055182736.1">
    <property type="nucleotide sequence ID" value="NZ_CAKXER010000001.1"/>
</dbReference>
<keyword evidence="4" id="KW-1003">Cell membrane</keyword>
<evidence type="ECO:0000313" key="9">
    <source>
        <dbReference type="EMBL" id="CUM92121.1"/>
    </source>
</evidence>
<dbReference type="EMBL" id="QRNJ01000014">
    <property type="protein sequence ID" value="RHK40241.1"/>
    <property type="molecule type" value="Genomic_DNA"/>
</dbReference>
<evidence type="ECO:0000313" key="13">
    <source>
        <dbReference type="Proteomes" id="UP000283497"/>
    </source>
</evidence>
<protein>
    <submittedName>
        <fullName evidence="10">Branched-chain amino acid ABC transporter permease</fullName>
    </submittedName>
    <submittedName>
        <fullName evidence="9">Inner membrane protein YgaZ</fullName>
    </submittedName>
</protein>
<evidence type="ECO:0000256" key="6">
    <source>
        <dbReference type="ARBA" id="ARBA00022989"/>
    </source>
</evidence>